<dbReference type="EMBL" id="JAZGQO010000002">
    <property type="protein sequence ID" value="KAK6192597.1"/>
    <property type="molecule type" value="Genomic_DNA"/>
</dbReference>
<dbReference type="Gene3D" id="2.40.320.10">
    <property type="entry name" value="Hypothetical Protein Pfu-838710-001"/>
    <property type="match status" value="1"/>
</dbReference>
<dbReference type="InterPro" id="IPR008173">
    <property type="entry name" value="Adenylyl_cyclase_CyaB"/>
</dbReference>
<dbReference type="CDD" id="cd07890">
    <property type="entry name" value="CYTH-like_AC_IV-like"/>
    <property type="match status" value="1"/>
</dbReference>
<evidence type="ECO:0000259" key="1">
    <source>
        <dbReference type="PROSITE" id="PS51707"/>
    </source>
</evidence>
<organism evidence="2 3">
    <name type="scientific">Patella caerulea</name>
    <name type="common">Rayed Mediterranean limpet</name>
    <dbReference type="NCBI Taxonomy" id="87958"/>
    <lineage>
        <taxon>Eukaryota</taxon>
        <taxon>Metazoa</taxon>
        <taxon>Spiralia</taxon>
        <taxon>Lophotrochozoa</taxon>
        <taxon>Mollusca</taxon>
        <taxon>Gastropoda</taxon>
        <taxon>Patellogastropoda</taxon>
        <taxon>Patelloidea</taxon>
        <taxon>Patellidae</taxon>
        <taxon>Patella</taxon>
    </lineage>
</organism>
<reference evidence="2 3" key="1">
    <citation type="submission" date="2024-01" db="EMBL/GenBank/DDBJ databases">
        <title>The genome of the rayed Mediterranean limpet Patella caerulea (Linnaeus, 1758).</title>
        <authorList>
            <person name="Anh-Thu Weber A."/>
            <person name="Halstead-Nussloch G."/>
        </authorList>
    </citation>
    <scope>NUCLEOTIDE SEQUENCE [LARGE SCALE GENOMIC DNA]</scope>
    <source>
        <strain evidence="2">AATW-2023a</strain>
        <tissue evidence="2">Whole specimen</tissue>
    </source>
</reference>
<dbReference type="AlphaFoldDB" id="A0AAN8KCI0"/>
<dbReference type="InterPro" id="IPR033469">
    <property type="entry name" value="CYTH-like_dom_sf"/>
</dbReference>
<dbReference type="SUPFAM" id="SSF55154">
    <property type="entry name" value="CYTH-like phosphatases"/>
    <property type="match status" value="1"/>
</dbReference>
<comment type="caution">
    <text evidence="2">The sequence shown here is derived from an EMBL/GenBank/DDBJ whole genome shotgun (WGS) entry which is preliminary data.</text>
</comment>
<dbReference type="InterPro" id="IPR023577">
    <property type="entry name" value="CYTH_domain"/>
</dbReference>
<dbReference type="SMART" id="SM01118">
    <property type="entry name" value="CYTH"/>
    <property type="match status" value="1"/>
</dbReference>
<proteinExistence type="predicted"/>
<dbReference type="PANTHER" id="PTHR21028:SF2">
    <property type="entry name" value="CYTH DOMAIN-CONTAINING PROTEIN"/>
    <property type="match status" value="1"/>
</dbReference>
<name>A0AAN8KCI0_PATCE</name>
<dbReference type="PROSITE" id="PS51707">
    <property type="entry name" value="CYTH"/>
    <property type="match status" value="1"/>
</dbReference>
<protein>
    <recommendedName>
        <fullName evidence="1">CYTH domain-containing protein</fullName>
    </recommendedName>
</protein>
<evidence type="ECO:0000313" key="2">
    <source>
        <dbReference type="EMBL" id="KAK6192597.1"/>
    </source>
</evidence>
<keyword evidence="3" id="KW-1185">Reference proteome</keyword>
<accession>A0AAN8KCI0</accession>
<dbReference type="Pfam" id="PF01928">
    <property type="entry name" value="CYTH"/>
    <property type="match status" value="1"/>
</dbReference>
<gene>
    <name evidence="2" type="ORF">SNE40_004041</name>
</gene>
<dbReference type="PANTHER" id="PTHR21028">
    <property type="entry name" value="SI:CH211-156B7.4"/>
    <property type="match status" value="1"/>
</dbReference>
<feature type="domain" description="CYTH" evidence="1">
    <location>
        <begin position="7"/>
        <end position="174"/>
    </location>
</feature>
<sequence>MRSVKMPSNVEIKAKVDDLENMKLKAKEVSGSDGVLIVQEDTFFNATTGRLKLRQLQNESSMLIFYNRPDQTGPKFSEYHITTIEDPESLKVTLGKAYGIKGVVKKKRFLFLVDQTRIHVDDVEGLGSFMELEVVMKENQTTEEGQQIAEDLMKKLDIQENSLITGAYMDLLLK</sequence>
<dbReference type="GO" id="GO:0016462">
    <property type="term" value="F:pyrophosphatase activity"/>
    <property type="evidence" value="ECO:0007669"/>
    <property type="project" value="UniProtKB-ARBA"/>
</dbReference>
<evidence type="ECO:0000313" key="3">
    <source>
        <dbReference type="Proteomes" id="UP001347796"/>
    </source>
</evidence>
<dbReference type="Proteomes" id="UP001347796">
    <property type="component" value="Unassembled WGS sequence"/>
</dbReference>